<keyword evidence="3" id="KW-1003">Cell membrane</keyword>
<dbReference type="OrthoDB" id="9799209at2"/>
<dbReference type="Gene3D" id="2.30.30.60">
    <property type="match status" value="1"/>
</dbReference>
<dbReference type="InterPro" id="IPR010920">
    <property type="entry name" value="LSM_dom_sf"/>
</dbReference>
<dbReference type="Proteomes" id="UP000316429">
    <property type="component" value="Unassembled WGS sequence"/>
</dbReference>
<evidence type="ECO:0000256" key="10">
    <source>
        <dbReference type="SAM" id="SignalP"/>
    </source>
</evidence>
<dbReference type="InterPro" id="IPR049278">
    <property type="entry name" value="MS_channel_C"/>
</dbReference>
<keyword evidence="14" id="KW-1185">Reference proteome</keyword>
<dbReference type="PANTHER" id="PTHR30347:SF1">
    <property type="entry name" value="MECHANOSENSITIVE CHANNEL MSCK"/>
    <property type="match status" value="1"/>
</dbReference>
<feature type="transmembrane region" description="Helical" evidence="9">
    <location>
        <begin position="473"/>
        <end position="492"/>
    </location>
</feature>
<dbReference type="InterPro" id="IPR011014">
    <property type="entry name" value="MscS_channel_TM-2"/>
</dbReference>
<keyword evidence="10" id="KW-0732">Signal</keyword>
<dbReference type="SUPFAM" id="SSF82861">
    <property type="entry name" value="Mechanosensitive channel protein MscS (YggB), transmembrane region"/>
    <property type="match status" value="1"/>
</dbReference>
<evidence type="ECO:0000256" key="1">
    <source>
        <dbReference type="ARBA" id="ARBA00004651"/>
    </source>
</evidence>
<evidence type="ECO:0000256" key="5">
    <source>
        <dbReference type="ARBA" id="ARBA00022989"/>
    </source>
</evidence>
<dbReference type="GO" id="GO:0008381">
    <property type="term" value="F:mechanosensitive monoatomic ion channel activity"/>
    <property type="evidence" value="ECO:0007669"/>
    <property type="project" value="UniProtKB-ARBA"/>
</dbReference>
<feature type="transmembrane region" description="Helical" evidence="9">
    <location>
        <begin position="376"/>
        <end position="394"/>
    </location>
</feature>
<dbReference type="AlphaFoldDB" id="A0A504UKY9"/>
<feature type="region of interest" description="Disordered" evidence="8">
    <location>
        <begin position="146"/>
        <end position="166"/>
    </location>
</feature>
<feature type="coiled-coil region" evidence="7">
    <location>
        <begin position="169"/>
        <end position="203"/>
    </location>
</feature>
<dbReference type="InterPro" id="IPR052702">
    <property type="entry name" value="MscS-like_channel"/>
</dbReference>
<feature type="transmembrane region" description="Helical" evidence="9">
    <location>
        <begin position="572"/>
        <end position="597"/>
    </location>
</feature>
<feature type="coiled-coil region" evidence="7">
    <location>
        <begin position="81"/>
        <end position="108"/>
    </location>
</feature>
<protein>
    <submittedName>
        <fullName evidence="13">Mechanosensitive ion channel family protein</fullName>
    </submittedName>
</protein>
<evidence type="ECO:0000259" key="12">
    <source>
        <dbReference type="Pfam" id="PF21082"/>
    </source>
</evidence>
<feature type="transmembrane region" description="Helical" evidence="9">
    <location>
        <begin position="618"/>
        <end position="641"/>
    </location>
</feature>
<accession>A0A504UKY9</accession>
<gene>
    <name evidence="13" type="ORF">FJQ55_11365</name>
</gene>
<comment type="caution">
    <text evidence="13">The sequence shown here is derived from an EMBL/GenBank/DDBJ whole genome shotgun (WGS) entry which is preliminary data.</text>
</comment>
<keyword evidence="6 9" id="KW-0472">Membrane</keyword>
<feature type="signal peptide" evidence="10">
    <location>
        <begin position="1"/>
        <end position="22"/>
    </location>
</feature>
<dbReference type="RefSeq" id="WP_140827995.1">
    <property type="nucleotide sequence ID" value="NZ_VFYP01000001.1"/>
</dbReference>
<dbReference type="InterPro" id="IPR006685">
    <property type="entry name" value="MscS_channel_2nd"/>
</dbReference>
<evidence type="ECO:0000256" key="4">
    <source>
        <dbReference type="ARBA" id="ARBA00022692"/>
    </source>
</evidence>
<feature type="transmembrane region" description="Helical" evidence="9">
    <location>
        <begin position="250"/>
        <end position="270"/>
    </location>
</feature>
<evidence type="ECO:0000256" key="3">
    <source>
        <dbReference type="ARBA" id="ARBA00022475"/>
    </source>
</evidence>
<dbReference type="GO" id="GO:0005886">
    <property type="term" value="C:plasma membrane"/>
    <property type="evidence" value="ECO:0007669"/>
    <property type="project" value="UniProtKB-SubCell"/>
</dbReference>
<feature type="chain" id="PRO_5021495572" evidence="10">
    <location>
        <begin position="23"/>
        <end position="868"/>
    </location>
</feature>
<feature type="transmembrane region" description="Helical" evidence="9">
    <location>
        <begin position="296"/>
        <end position="317"/>
    </location>
</feature>
<feature type="transmembrane region" description="Helical" evidence="9">
    <location>
        <begin position="406"/>
        <end position="426"/>
    </location>
</feature>
<feature type="transmembrane region" description="Helical" evidence="9">
    <location>
        <begin position="532"/>
        <end position="552"/>
    </location>
</feature>
<sequence length="868" mass="94415">MYRLRPPRHALALCLASFFLWIAVSPDGVSAQQQDPAPPAAASDAPPAAAPSATDQTAVPAAQPRAAEPPVAPEPTRDEQLAAAGERLAAAKKQLGQLREQVDKHEQDDSLLAELKVKVDALVRDVLQVSVDLRPRLNDVQTRLTELGSAPADGQPPEAASVTDERSRLNAARAEINAITGQAEDLSIEAKSLSDRISDIRRAIFTNALFAHTEINGQVFDEATGSFWSDAERVRRSISSWLVFVVKFKAVPLTLALLLSLALASVILYVEKRFFKHIKQRDLAVEDPSYMSRFSVAFWSTILPSMALSFFLASAYFLLDTFNVLRPDIAPIAAAFFALIGLVFFVTAVSGAVLAPSAANWRLVKLSNKGARDVSIAIFLMAVVNGLDYLLAVISDTYSSPVVLTVMKSLASSVIVGFLLFFVSFLRPVLSDKGDPNAPGRPWPRAAAVTLRATGVLLIILAGIGYIGLSRFLATQLIVTGAVVATMYIGILSGKAISAPNQFGETRVGRYIARRFKLGPVGLDQSGIAAGLLIYMFALVAGLPLILMSWGFQLRDMQLWLFNLFTEINIGTIRISIFGILGGLLLFVIGLMLTRWFQKWLDGNVMARSQVDGGVRNSVKMGVGYLGTGIAGIVGISAAGIDLSSLALVAGALSLGIGFGLQNIVSNFVSGLILLVERPFKVGDHVITGVNEGIVKRISVRATEIETFRRQSIIVPNSELINTPLGNWTHRNRVQRSEIPVSVAYDADPQEVIDVLLEVVNGMPDILRNPEPHVEFLRFGASSLDFELRFHLADMSEGLNVRNRVRMEILQAFRARGIVMPYPHQDVMLHVREQDRQVLVRRRAKTEGGRMAEPDELPAAPDDDKLLP</sequence>
<keyword evidence="7" id="KW-0175">Coiled coil</keyword>
<reference evidence="13 14" key="1">
    <citation type="submission" date="2019-06" db="EMBL/GenBank/DDBJ databases">
        <title>Rhizobium sp. CL12 isolated from roots of soybean.</title>
        <authorList>
            <person name="Wang C."/>
        </authorList>
    </citation>
    <scope>NUCLEOTIDE SEQUENCE [LARGE SCALE GENOMIC DNA]</scope>
    <source>
        <strain evidence="13 14">CL12</strain>
    </source>
</reference>
<feature type="region of interest" description="Disordered" evidence="8">
    <location>
        <begin position="29"/>
        <end position="78"/>
    </location>
</feature>
<dbReference type="Pfam" id="PF00924">
    <property type="entry name" value="MS_channel_2nd"/>
    <property type="match status" value="1"/>
</dbReference>
<organism evidence="13 14">
    <name type="scientific">Rhizobium glycinendophyticum</name>
    <dbReference type="NCBI Taxonomy" id="2589807"/>
    <lineage>
        <taxon>Bacteria</taxon>
        <taxon>Pseudomonadati</taxon>
        <taxon>Pseudomonadota</taxon>
        <taxon>Alphaproteobacteria</taxon>
        <taxon>Hyphomicrobiales</taxon>
        <taxon>Rhizobiaceae</taxon>
        <taxon>Rhizobium/Agrobacterium group</taxon>
        <taxon>Rhizobium</taxon>
    </lineage>
</organism>
<feature type="transmembrane region" description="Helical" evidence="9">
    <location>
        <begin position="446"/>
        <end position="467"/>
    </location>
</feature>
<proteinExistence type="inferred from homology"/>
<evidence type="ECO:0000256" key="2">
    <source>
        <dbReference type="ARBA" id="ARBA00008017"/>
    </source>
</evidence>
<dbReference type="Pfam" id="PF21082">
    <property type="entry name" value="MS_channel_3rd"/>
    <property type="match status" value="1"/>
</dbReference>
<dbReference type="Gene3D" id="3.30.70.100">
    <property type="match status" value="1"/>
</dbReference>
<evidence type="ECO:0000256" key="7">
    <source>
        <dbReference type="SAM" id="Coils"/>
    </source>
</evidence>
<dbReference type="SUPFAM" id="SSF50182">
    <property type="entry name" value="Sm-like ribonucleoproteins"/>
    <property type="match status" value="1"/>
</dbReference>
<comment type="similarity">
    <text evidence="2">Belongs to the MscS (TC 1.A.23) family.</text>
</comment>
<dbReference type="PANTHER" id="PTHR30347">
    <property type="entry name" value="POTASSIUM CHANNEL RELATED"/>
    <property type="match status" value="1"/>
</dbReference>
<feature type="domain" description="Mechanosensitive ion channel MscS C-terminal" evidence="12">
    <location>
        <begin position="738"/>
        <end position="819"/>
    </location>
</feature>
<feature type="compositionally biased region" description="Low complexity" evidence="8">
    <location>
        <begin position="30"/>
        <end position="69"/>
    </location>
</feature>
<keyword evidence="5 9" id="KW-1133">Transmembrane helix</keyword>
<dbReference type="SUPFAM" id="SSF82689">
    <property type="entry name" value="Mechanosensitive channel protein MscS (YggB), C-terminal domain"/>
    <property type="match status" value="1"/>
</dbReference>
<evidence type="ECO:0000256" key="6">
    <source>
        <dbReference type="ARBA" id="ARBA00023136"/>
    </source>
</evidence>
<feature type="transmembrane region" description="Helical" evidence="9">
    <location>
        <begin position="329"/>
        <end position="355"/>
    </location>
</feature>
<evidence type="ECO:0000256" key="8">
    <source>
        <dbReference type="SAM" id="MobiDB-lite"/>
    </source>
</evidence>
<feature type="region of interest" description="Disordered" evidence="8">
    <location>
        <begin position="843"/>
        <end position="868"/>
    </location>
</feature>
<comment type="subcellular location">
    <subcellularLocation>
        <location evidence="1">Cell membrane</location>
        <topology evidence="1">Multi-pass membrane protein</topology>
    </subcellularLocation>
</comment>
<dbReference type="Gene3D" id="1.10.287.1260">
    <property type="match status" value="1"/>
</dbReference>
<feature type="domain" description="Mechanosensitive ion channel MscS" evidence="11">
    <location>
        <begin position="663"/>
        <end position="730"/>
    </location>
</feature>
<dbReference type="EMBL" id="VFYP01000001">
    <property type="protein sequence ID" value="TPP11375.1"/>
    <property type="molecule type" value="Genomic_DNA"/>
</dbReference>
<feature type="transmembrane region" description="Helical" evidence="9">
    <location>
        <begin position="647"/>
        <end position="676"/>
    </location>
</feature>
<evidence type="ECO:0000313" key="14">
    <source>
        <dbReference type="Proteomes" id="UP000316429"/>
    </source>
</evidence>
<evidence type="ECO:0000256" key="9">
    <source>
        <dbReference type="SAM" id="Phobius"/>
    </source>
</evidence>
<name>A0A504UKY9_9HYPH</name>
<evidence type="ECO:0000313" key="13">
    <source>
        <dbReference type="EMBL" id="TPP11375.1"/>
    </source>
</evidence>
<dbReference type="InterPro" id="IPR011066">
    <property type="entry name" value="MscS_channel_C_sf"/>
</dbReference>
<evidence type="ECO:0000259" key="11">
    <source>
        <dbReference type="Pfam" id="PF00924"/>
    </source>
</evidence>
<dbReference type="InterPro" id="IPR023408">
    <property type="entry name" value="MscS_beta-dom_sf"/>
</dbReference>
<keyword evidence="4 9" id="KW-0812">Transmembrane</keyword>